<keyword evidence="3" id="KW-1185">Reference proteome</keyword>
<dbReference type="AlphaFoldDB" id="A0A2G9Q748"/>
<protein>
    <submittedName>
        <fullName evidence="2">Uncharacterized protein</fullName>
    </submittedName>
</protein>
<dbReference type="Proteomes" id="UP000228934">
    <property type="component" value="Unassembled WGS sequence"/>
</dbReference>
<evidence type="ECO:0000313" key="3">
    <source>
        <dbReference type="Proteomes" id="UP000228934"/>
    </source>
</evidence>
<keyword evidence="1" id="KW-1133">Transmembrane helix</keyword>
<sequence length="91" mass="10434">MLTFVNWCANLAFQGVTSPHLNAISNTVPKYSCLILPSSFTICELCKFNFFVFLVGFTHACFIVNGHFYFLECHPKNCYTTNMLVCFKNLF</sequence>
<proteinExistence type="predicted"/>
<reference evidence="3" key="1">
    <citation type="journal article" date="2017" name="Nat. Commun.">
        <title>The North American bullfrog draft genome provides insight into hormonal regulation of long noncoding RNA.</title>
        <authorList>
            <person name="Hammond S.A."/>
            <person name="Warren R.L."/>
            <person name="Vandervalk B.P."/>
            <person name="Kucuk E."/>
            <person name="Khan H."/>
            <person name="Gibb E.A."/>
            <person name="Pandoh P."/>
            <person name="Kirk H."/>
            <person name="Zhao Y."/>
            <person name="Jones M."/>
            <person name="Mungall A.J."/>
            <person name="Coope R."/>
            <person name="Pleasance S."/>
            <person name="Moore R.A."/>
            <person name="Holt R.A."/>
            <person name="Round J.M."/>
            <person name="Ohora S."/>
            <person name="Walle B.V."/>
            <person name="Veldhoen N."/>
            <person name="Helbing C.C."/>
            <person name="Birol I."/>
        </authorList>
    </citation>
    <scope>NUCLEOTIDE SEQUENCE [LARGE SCALE GENOMIC DNA]</scope>
</reference>
<organism evidence="2 3">
    <name type="scientific">Aquarana catesbeiana</name>
    <name type="common">American bullfrog</name>
    <name type="synonym">Rana catesbeiana</name>
    <dbReference type="NCBI Taxonomy" id="8400"/>
    <lineage>
        <taxon>Eukaryota</taxon>
        <taxon>Metazoa</taxon>
        <taxon>Chordata</taxon>
        <taxon>Craniata</taxon>
        <taxon>Vertebrata</taxon>
        <taxon>Euteleostomi</taxon>
        <taxon>Amphibia</taxon>
        <taxon>Batrachia</taxon>
        <taxon>Anura</taxon>
        <taxon>Neobatrachia</taxon>
        <taxon>Ranoidea</taxon>
        <taxon>Ranidae</taxon>
        <taxon>Aquarana</taxon>
    </lineage>
</organism>
<accession>A0A2G9Q748</accession>
<feature type="transmembrane region" description="Helical" evidence="1">
    <location>
        <begin position="48"/>
        <end position="70"/>
    </location>
</feature>
<keyword evidence="1" id="KW-0472">Membrane</keyword>
<dbReference type="EMBL" id="KZ061081">
    <property type="protein sequence ID" value="PIO11427.1"/>
    <property type="molecule type" value="Genomic_DNA"/>
</dbReference>
<evidence type="ECO:0000256" key="1">
    <source>
        <dbReference type="SAM" id="Phobius"/>
    </source>
</evidence>
<evidence type="ECO:0000313" key="2">
    <source>
        <dbReference type="EMBL" id="PIO11427.1"/>
    </source>
</evidence>
<name>A0A2G9Q748_AQUCT</name>
<gene>
    <name evidence="2" type="ORF">AB205_0221550</name>
</gene>
<keyword evidence="1" id="KW-0812">Transmembrane</keyword>